<name>A0A1U7GZ44_9CYAN</name>
<dbReference type="EMBL" id="MRCA01000006">
    <property type="protein sequence ID" value="OKH13707.1"/>
    <property type="molecule type" value="Genomic_DNA"/>
</dbReference>
<protein>
    <submittedName>
        <fullName evidence="1">Uncharacterized protein</fullName>
    </submittedName>
</protein>
<dbReference type="Proteomes" id="UP000186391">
    <property type="component" value="Unassembled WGS sequence"/>
</dbReference>
<gene>
    <name evidence="1" type="ORF">NIES592_14010</name>
</gene>
<dbReference type="AlphaFoldDB" id="A0A1U7GZ44"/>
<dbReference type="OrthoDB" id="9904713at2"/>
<evidence type="ECO:0000313" key="1">
    <source>
        <dbReference type="EMBL" id="OKH13707.1"/>
    </source>
</evidence>
<accession>A0A1U7GZ44</accession>
<organism evidence="1 2">
    <name type="scientific">Fischerella major NIES-592</name>
    <dbReference type="NCBI Taxonomy" id="210994"/>
    <lineage>
        <taxon>Bacteria</taxon>
        <taxon>Bacillati</taxon>
        <taxon>Cyanobacteriota</taxon>
        <taxon>Cyanophyceae</taxon>
        <taxon>Nostocales</taxon>
        <taxon>Hapalosiphonaceae</taxon>
        <taxon>Fischerella</taxon>
    </lineage>
</organism>
<proteinExistence type="predicted"/>
<keyword evidence="2" id="KW-1185">Reference proteome</keyword>
<sequence>MIILKYLLLRQQVLIDVAESVCILLSKFNRISFYQLLRSLNNEQKFVASALVLHFRLKDLIETINLLQKWLLSELGKGEKLKIEGFLFSFTPTSARSLVCESGDLQERGSGRVQR</sequence>
<reference evidence="1 2" key="1">
    <citation type="submission" date="2016-11" db="EMBL/GenBank/DDBJ databases">
        <title>Draft Genome Sequences of Nine Cyanobacterial Strains from Diverse Habitats.</title>
        <authorList>
            <person name="Zhu T."/>
            <person name="Hou S."/>
            <person name="Lu X."/>
            <person name="Hess W.R."/>
        </authorList>
    </citation>
    <scope>NUCLEOTIDE SEQUENCE [LARGE SCALE GENOMIC DNA]</scope>
    <source>
        <strain evidence="1 2">NIES-592</strain>
    </source>
</reference>
<comment type="caution">
    <text evidence="1">The sequence shown here is derived from an EMBL/GenBank/DDBJ whole genome shotgun (WGS) entry which is preliminary data.</text>
</comment>
<evidence type="ECO:0000313" key="2">
    <source>
        <dbReference type="Proteomes" id="UP000186391"/>
    </source>
</evidence>